<dbReference type="Pfam" id="PF09440">
    <property type="entry name" value="eIF3_N"/>
    <property type="match status" value="1"/>
</dbReference>
<evidence type="ECO:0000256" key="4">
    <source>
        <dbReference type="HAMAP-Rule" id="MF_03004"/>
    </source>
</evidence>
<organism evidence="7 8">
    <name type="scientific">Dichanthelium oligosanthes</name>
    <dbReference type="NCBI Taxonomy" id="888268"/>
    <lineage>
        <taxon>Eukaryota</taxon>
        <taxon>Viridiplantae</taxon>
        <taxon>Streptophyta</taxon>
        <taxon>Embryophyta</taxon>
        <taxon>Tracheophyta</taxon>
        <taxon>Spermatophyta</taxon>
        <taxon>Magnoliopsida</taxon>
        <taxon>Liliopsida</taxon>
        <taxon>Poales</taxon>
        <taxon>Poaceae</taxon>
        <taxon>PACMAD clade</taxon>
        <taxon>Panicoideae</taxon>
        <taxon>Panicodae</taxon>
        <taxon>Paniceae</taxon>
        <taxon>Dichantheliinae</taxon>
        <taxon>Dichanthelium</taxon>
    </lineage>
</organism>
<comment type="caution">
    <text evidence="7">The sequence shown here is derived from an EMBL/GenBank/DDBJ whole genome shotgun (WGS) entry which is preliminary data.</text>
</comment>
<dbReference type="Proteomes" id="UP000095767">
    <property type="component" value="Unassembled WGS sequence"/>
</dbReference>
<evidence type="ECO:0000313" key="7">
    <source>
        <dbReference type="EMBL" id="OEL34164.1"/>
    </source>
</evidence>
<dbReference type="Pfam" id="PF01399">
    <property type="entry name" value="PCI"/>
    <property type="match status" value="1"/>
</dbReference>
<dbReference type="InterPro" id="IPR019010">
    <property type="entry name" value="eIF3e_N"/>
</dbReference>
<evidence type="ECO:0000256" key="1">
    <source>
        <dbReference type="ARBA" id="ARBA00022490"/>
    </source>
</evidence>
<comment type="subcellular location">
    <subcellularLocation>
        <location evidence="4 5">Cytoplasm</location>
    </subcellularLocation>
</comment>
<evidence type="ECO:0000256" key="2">
    <source>
        <dbReference type="ARBA" id="ARBA00022540"/>
    </source>
</evidence>
<dbReference type="GO" id="GO:0071540">
    <property type="term" value="C:eukaryotic translation initiation factor 3 complex, eIF3e"/>
    <property type="evidence" value="ECO:0007669"/>
    <property type="project" value="UniProtKB-UniRule"/>
</dbReference>
<dbReference type="GO" id="GO:0033290">
    <property type="term" value="C:eukaryotic 48S preinitiation complex"/>
    <property type="evidence" value="ECO:0007669"/>
    <property type="project" value="UniProtKB-UniRule"/>
</dbReference>
<evidence type="ECO:0000313" key="8">
    <source>
        <dbReference type="Proteomes" id="UP000095767"/>
    </source>
</evidence>
<dbReference type="PANTHER" id="PTHR10317">
    <property type="entry name" value="EUKARYOTIC TRANSLATION INITIATION FACTOR 3 SUBUNIT E"/>
    <property type="match status" value="1"/>
</dbReference>
<keyword evidence="8" id="KW-1185">Reference proteome</keyword>
<dbReference type="CDD" id="cd21378">
    <property type="entry name" value="eIF3E"/>
    <property type="match status" value="1"/>
</dbReference>
<name>A0A1E5WA08_9POAL</name>
<proteinExistence type="inferred from homology"/>
<keyword evidence="3 4" id="KW-0648">Protein biosynthesis</keyword>
<dbReference type="PROSITE" id="PS50250">
    <property type="entry name" value="PCI"/>
    <property type="match status" value="1"/>
</dbReference>
<evidence type="ECO:0000259" key="6">
    <source>
        <dbReference type="PROSITE" id="PS50250"/>
    </source>
</evidence>
<comment type="similarity">
    <text evidence="4 5">Belongs to the eIF-3 subunit E family.</text>
</comment>
<dbReference type="SUPFAM" id="SSF46785">
    <property type="entry name" value="Winged helix' DNA-binding domain"/>
    <property type="match status" value="1"/>
</dbReference>
<feature type="domain" description="PCI" evidence="6">
    <location>
        <begin position="225"/>
        <end position="409"/>
    </location>
</feature>
<protein>
    <recommendedName>
        <fullName evidence="4 5">Eukaryotic translation initiation factor 3 subunit E</fullName>
        <shortName evidence="4">eIF3e</shortName>
    </recommendedName>
    <alternativeName>
        <fullName evidence="4">Eukaryotic translation initiation factor 3 subunit 6</fullName>
    </alternativeName>
</protein>
<keyword evidence="2 4" id="KW-0396">Initiation factor</keyword>
<dbReference type="HAMAP" id="MF_03004">
    <property type="entry name" value="eIF3e"/>
    <property type="match status" value="1"/>
</dbReference>
<dbReference type="STRING" id="888268.A0A1E5WA08"/>
<dbReference type="InterPro" id="IPR036390">
    <property type="entry name" value="WH_DNA-bd_sf"/>
</dbReference>
<dbReference type="InterPro" id="IPR016650">
    <property type="entry name" value="eIF3e"/>
</dbReference>
<dbReference type="SMART" id="SM00088">
    <property type="entry name" value="PINT"/>
    <property type="match status" value="1"/>
</dbReference>
<dbReference type="GO" id="GO:0001732">
    <property type="term" value="P:formation of cytoplasmic translation initiation complex"/>
    <property type="evidence" value="ECO:0007669"/>
    <property type="project" value="UniProtKB-UniRule"/>
</dbReference>
<dbReference type="AlphaFoldDB" id="A0A1E5WA08"/>
<sequence length="447" mass="51723">MAEHDLTARLAPHLDRHLVFPLLEFLQERGLYPEEEILAAKLRLLAGTNMVDYAMAIHRSLHGGADGDGAPDDGMAARRAEVVDRLVRIQQTGPALPLYAFLRDPQLVQLLRPDKQYNLHMLQERFQIGPDQIEALYDDAKFHFECGYYSDAAAYLYQYRVLSTNSDRSVRALWGISASEILNRNWDAAMEELNRLKEIIDSKNFSSPLNQLQNRIWLMHWSLFIFFNHENGRNGIIDLFFQDRYLNAIQTNANHLLRYLAVAVVMNKRRRNMLKELIKVIQQEQHSYKDPITEFLECLYVNYDFDGAQQSLMECEQVILNDPFLGKRIELGNSTTVPLRDEFFENARQFIFETYCRIHRCIDISILAEKLNMRYDEAELWIMNLVKSSKLDAKIDSASGTLIMTVNRVDVHEQIIESLKNLNTRTYMLSQSIVEPAQAAQQAAKGD</sequence>
<accession>A0A1E5WA08</accession>
<reference evidence="7 8" key="1">
    <citation type="submission" date="2016-09" db="EMBL/GenBank/DDBJ databases">
        <title>The draft genome of Dichanthelium oligosanthes: A C3 panicoid grass species.</title>
        <authorList>
            <person name="Studer A.J."/>
            <person name="Schnable J.C."/>
            <person name="Brutnell T.P."/>
        </authorList>
    </citation>
    <scope>NUCLEOTIDE SEQUENCE [LARGE SCALE GENOMIC DNA]</scope>
    <source>
        <strain evidence="8">cv. Kellogg 1175</strain>
        <tissue evidence="7">Leaf</tissue>
    </source>
</reference>
<dbReference type="InterPro" id="IPR000717">
    <property type="entry name" value="PCI_dom"/>
</dbReference>
<dbReference type="SMART" id="SM01186">
    <property type="entry name" value="eIF3_N"/>
    <property type="match status" value="1"/>
</dbReference>
<evidence type="ECO:0000256" key="3">
    <source>
        <dbReference type="ARBA" id="ARBA00022917"/>
    </source>
</evidence>
<dbReference type="GO" id="GO:0003743">
    <property type="term" value="F:translation initiation factor activity"/>
    <property type="evidence" value="ECO:0007669"/>
    <property type="project" value="UniProtKB-UniRule"/>
</dbReference>
<gene>
    <name evidence="7" type="ORF">BAE44_0004819</name>
</gene>
<keyword evidence="1 4" id="KW-0963">Cytoplasm</keyword>
<dbReference type="PIRSF" id="PIRSF016255">
    <property type="entry name" value="eIF3e_su6"/>
    <property type="match status" value="1"/>
</dbReference>
<comment type="function">
    <text evidence="4">Component of the eukaryotic translation initiation factor 3 (eIF-3) complex, which is involved in protein synthesis of a specialized repertoire of mRNAs and, together with other initiation factors, stimulates binding of mRNA and methionyl-tRNAi to the 40S ribosome. The eIF-3 complex specifically targets and initiates translation of a subset of mRNAs involved in cell proliferation.</text>
</comment>
<comment type="subunit">
    <text evidence="4 5">Component of the eukaryotic translation initiation factor 3 (eIF-3) complex.</text>
</comment>
<evidence type="ECO:0000256" key="5">
    <source>
        <dbReference type="PIRNR" id="PIRNR016255"/>
    </source>
</evidence>
<dbReference type="OrthoDB" id="417252at2759"/>
<dbReference type="EMBL" id="LWDX02016275">
    <property type="protein sequence ID" value="OEL34164.1"/>
    <property type="molecule type" value="Genomic_DNA"/>
</dbReference>
<dbReference type="GO" id="GO:0016282">
    <property type="term" value="C:eukaryotic 43S preinitiation complex"/>
    <property type="evidence" value="ECO:0007669"/>
    <property type="project" value="UniProtKB-UniRule"/>
</dbReference>